<comment type="similarity">
    <text evidence="2">Belongs to the MotA family.</text>
</comment>
<protein>
    <submittedName>
        <fullName evidence="16">Flagellar motor stator protein MotA</fullName>
    </submittedName>
</protein>
<evidence type="ECO:0000256" key="9">
    <source>
        <dbReference type="ARBA" id="ARBA00022781"/>
    </source>
</evidence>
<evidence type="ECO:0000256" key="3">
    <source>
        <dbReference type="ARBA" id="ARBA00022448"/>
    </source>
</evidence>
<keyword evidence="7 13" id="KW-0812">Transmembrane</keyword>
<evidence type="ECO:0000256" key="10">
    <source>
        <dbReference type="ARBA" id="ARBA00022989"/>
    </source>
</evidence>
<dbReference type="Proteomes" id="UP001375743">
    <property type="component" value="Unassembled WGS sequence"/>
</dbReference>
<evidence type="ECO:0000256" key="13">
    <source>
        <dbReference type="SAM" id="Phobius"/>
    </source>
</evidence>
<dbReference type="Pfam" id="PF20560">
    <property type="entry name" value="MotA_N"/>
    <property type="match status" value="1"/>
</dbReference>
<evidence type="ECO:0000259" key="14">
    <source>
        <dbReference type="Pfam" id="PF01618"/>
    </source>
</evidence>
<name>A0ABU8XVN6_9PROT</name>
<feature type="domain" description="Motility protein A N-terminal" evidence="15">
    <location>
        <begin position="4"/>
        <end position="95"/>
    </location>
</feature>
<dbReference type="InterPro" id="IPR000540">
    <property type="entry name" value="Flag_MotA_CS"/>
</dbReference>
<evidence type="ECO:0000256" key="1">
    <source>
        <dbReference type="ARBA" id="ARBA00004429"/>
    </source>
</evidence>
<dbReference type="InterPro" id="IPR022522">
    <property type="entry name" value="Flagellar_motor_stator_MotA"/>
</dbReference>
<dbReference type="InterPro" id="IPR002898">
    <property type="entry name" value="MotA_ExbB_proton_chnl"/>
</dbReference>
<keyword evidence="12 13" id="KW-0472">Membrane</keyword>
<evidence type="ECO:0000256" key="2">
    <source>
        <dbReference type="ARBA" id="ARBA00008038"/>
    </source>
</evidence>
<keyword evidence="5" id="KW-0145">Chemotaxis</keyword>
<evidence type="ECO:0000256" key="5">
    <source>
        <dbReference type="ARBA" id="ARBA00022500"/>
    </source>
</evidence>
<feature type="transmembrane region" description="Helical" evidence="13">
    <location>
        <begin position="199"/>
        <end position="222"/>
    </location>
</feature>
<dbReference type="PANTHER" id="PTHR30433:SF4">
    <property type="entry name" value="MOTILITY PROTEIN A"/>
    <property type="match status" value="1"/>
</dbReference>
<dbReference type="EMBL" id="JBBLZC010000024">
    <property type="protein sequence ID" value="MEK0085251.1"/>
    <property type="molecule type" value="Genomic_DNA"/>
</dbReference>
<evidence type="ECO:0000256" key="11">
    <source>
        <dbReference type="ARBA" id="ARBA00023065"/>
    </source>
</evidence>
<evidence type="ECO:0000256" key="12">
    <source>
        <dbReference type="ARBA" id="ARBA00023136"/>
    </source>
</evidence>
<comment type="caution">
    <text evidence="16">The sequence shown here is derived from an EMBL/GenBank/DDBJ whole genome shotgun (WGS) entry which is preliminary data.</text>
</comment>
<keyword evidence="3" id="KW-0813">Transport</keyword>
<evidence type="ECO:0000313" key="17">
    <source>
        <dbReference type="Proteomes" id="UP001375743"/>
    </source>
</evidence>
<evidence type="ECO:0000259" key="15">
    <source>
        <dbReference type="Pfam" id="PF20560"/>
    </source>
</evidence>
<keyword evidence="4" id="KW-1003">Cell membrane</keyword>
<keyword evidence="16" id="KW-0969">Cilium</keyword>
<dbReference type="Pfam" id="PF01618">
    <property type="entry name" value="MotA_ExbB"/>
    <property type="match status" value="1"/>
</dbReference>
<sequence>MLAIVGVLLVVGMVFGGYVLAGGKFGVILKALPFELMMIGGAAIGSFLIANKGDVAKGALLDLRRVISGPHWRQEDYRDLLSLMFMIVKLLKLKGPLAIEAHVDNPRDSVLFGRFPRIRDDHFALAFMADTLRMMTMSMDDPYQIEECMQRQLKKHHAELHARAAALQSMADAMPALGIVAAVLGVVKTMAAIDQPVTILGAMIAGALVGTFLGVFLSYGFVGPIAAKISQSYEEDAQFYAIIRDCLVAYLHGHSAPIAVELARGNVPTTLQPSFQAMDEILSALPADPLAA</sequence>
<accession>A0ABU8XVN6</accession>
<keyword evidence="16" id="KW-0282">Flagellum</keyword>
<keyword evidence="8" id="KW-0283">Flagellar rotation</keyword>
<evidence type="ECO:0000313" key="16">
    <source>
        <dbReference type="EMBL" id="MEK0085251.1"/>
    </source>
</evidence>
<proteinExistence type="inferred from homology"/>
<dbReference type="InterPro" id="IPR047055">
    <property type="entry name" value="MotA-like"/>
</dbReference>
<keyword evidence="6" id="KW-0997">Cell inner membrane</keyword>
<dbReference type="NCBIfam" id="TIGR03818">
    <property type="entry name" value="MotA1"/>
    <property type="match status" value="1"/>
</dbReference>
<reference evidence="16 17" key="1">
    <citation type="submission" date="2024-01" db="EMBL/GenBank/DDBJ databases">
        <title>Multi-omics insights into the function and evolution of sodium benzoate biodegradation pathways in Benzoatithermus flavus gen. nov., sp. nov. from hot spring.</title>
        <authorList>
            <person name="Hu C.-J."/>
            <person name="Li W.-J."/>
        </authorList>
    </citation>
    <scope>NUCLEOTIDE SEQUENCE [LARGE SCALE GENOMIC DNA]</scope>
    <source>
        <strain evidence="16 17">SYSU G07066</strain>
    </source>
</reference>
<evidence type="ECO:0000256" key="4">
    <source>
        <dbReference type="ARBA" id="ARBA00022475"/>
    </source>
</evidence>
<keyword evidence="16" id="KW-0966">Cell projection</keyword>
<gene>
    <name evidence="16" type="primary">motA</name>
    <name evidence="16" type="ORF">U1T56_19030</name>
</gene>
<keyword evidence="11" id="KW-0406">Ion transport</keyword>
<evidence type="ECO:0000256" key="8">
    <source>
        <dbReference type="ARBA" id="ARBA00022779"/>
    </source>
</evidence>
<keyword evidence="9" id="KW-0375">Hydrogen ion transport</keyword>
<comment type="subcellular location">
    <subcellularLocation>
        <location evidence="1">Cell inner membrane</location>
        <topology evidence="1">Multi-pass membrane protein</topology>
    </subcellularLocation>
</comment>
<evidence type="ECO:0000256" key="7">
    <source>
        <dbReference type="ARBA" id="ARBA00022692"/>
    </source>
</evidence>
<organism evidence="16 17">
    <name type="scientific">Benzoatithermus flavus</name>
    <dbReference type="NCBI Taxonomy" id="3108223"/>
    <lineage>
        <taxon>Bacteria</taxon>
        <taxon>Pseudomonadati</taxon>
        <taxon>Pseudomonadota</taxon>
        <taxon>Alphaproteobacteria</taxon>
        <taxon>Geminicoccales</taxon>
        <taxon>Geminicoccaceae</taxon>
        <taxon>Benzoatithermus</taxon>
    </lineage>
</organism>
<dbReference type="PANTHER" id="PTHR30433">
    <property type="entry name" value="CHEMOTAXIS PROTEIN MOTA"/>
    <property type="match status" value="1"/>
</dbReference>
<dbReference type="InterPro" id="IPR046786">
    <property type="entry name" value="MotA_N"/>
</dbReference>
<dbReference type="RefSeq" id="WP_418161100.1">
    <property type="nucleotide sequence ID" value="NZ_JBBLZC010000024.1"/>
</dbReference>
<feature type="transmembrane region" description="Helical" evidence="13">
    <location>
        <begin position="173"/>
        <end position="193"/>
    </location>
</feature>
<dbReference type="PROSITE" id="PS01307">
    <property type="entry name" value="MOTA"/>
    <property type="match status" value="1"/>
</dbReference>
<feature type="domain" description="MotA/TolQ/ExbB proton channel" evidence="14">
    <location>
        <begin position="127"/>
        <end position="236"/>
    </location>
</feature>
<keyword evidence="17" id="KW-1185">Reference proteome</keyword>
<keyword evidence="10 13" id="KW-1133">Transmembrane helix</keyword>
<feature type="transmembrane region" description="Helical" evidence="13">
    <location>
        <begin position="31"/>
        <end position="50"/>
    </location>
</feature>
<evidence type="ECO:0000256" key="6">
    <source>
        <dbReference type="ARBA" id="ARBA00022519"/>
    </source>
</evidence>